<proteinExistence type="predicted"/>
<dbReference type="EMBL" id="AZFA01000001">
    <property type="protein sequence ID" value="KRL68319.1"/>
    <property type="molecule type" value="Genomic_DNA"/>
</dbReference>
<dbReference type="eggNOG" id="COG4473">
    <property type="taxonomic scope" value="Bacteria"/>
</dbReference>
<evidence type="ECO:0000313" key="2">
    <source>
        <dbReference type="EMBL" id="KRL68319.1"/>
    </source>
</evidence>
<organism evidence="2 3">
    <name type="scientific">Companilactobacillus versmoldensis DSM 14857 = KCTC 3814</name>
    <dbReference type="NCBI Taxonomy" id="1423815"/>
    <lineage>
        <taxon>Bacteria</taxon>
        <taxon>Bacillati</taxon>
        <taxon>Bacillota</taxon>
        <taxon>Bacilli</taxon>
        <taxon>Lactobacillales</taxon>
        <taxon>Lactobacillaceae</taxon>
        <taxon>Companilactobacillus</taxon>
    </lineage>
</organism>
<feature type="transmembrane region" description="Helical" evidence="1">
    <location>
        <begin position="378"/>
        <end position="396"/>
    </location>
</feature>
<comment type="caution">
    <text evidence="2">The sequence shown here is derived from an EMBL/GenBank/DDBJ whole genome shotgun (WGS) entry which is preliminary data.</text>
</comment>
<keyword evidence="1" id="KW-1133">Transmembrane helix</keyword>
<dbReference type="AlphaFoldDB" id="A0A0R1SGB4"/>
<accession>A0A0R1SGB4</accession>
<evidence type="ECO:0000256" key="1">
    <source>
        <dbReference type="SAM" id="Phobius"/>
    </source>
</evidence>
<dbReference type="STRING" id="1423815.FC27_GL000014"/>
<dbReference type="InterPro" id="IPR010288">
    <property type="entry name" value="EcsB_ABC"/>
</dbReference>
<dbReference type="PIRSF" id="PIRSF037259">
    <property type="entry name" value="EcsB_ABC"/>
    <property type="match status" value="1"/>
</dbReference>
<feature type="transmembrane region" description="Helical" evidence="1">
    <location>
        <begin position="106"/>
        <end position="124"/>
    </location>
</feature>
<keyword evidence="3" id="KW-1185">Reference proteome</keyword>
<dbReference type="Pfam" id="PF05975">
    <property type="entry name" value="EcsB"/>
    <property type="match status" value="1"/>
</dbReference>
<reference evidence="2 3" key="1">
    <citation type="journal article" date="2015" name="Genome Announc.">
        <title>Expanding the biotechnology potential of lactobacilli through comparative genomics of 213 strains and associated genera.</title>
        <authorList>
            <person name="Sun Z."/>
            <person name="Harris H.M."/>
            <person name="McCann A."/>
            <person name="Guo C."/>
            <person name="Argimon S."/>
            <person name="Zhang W."/>
            <person name="Yang X."/>
            <person name="Jeffery I.B."/>
            <person name="Cooney J.C."/>
            <person name="Kagawa T.F."/>
            <person name="Liu W."/>
            <person name="Song Y."/>
            <person name="Salvetti E."/>
            <person name="Wrobel A."/>
            <person name="Rasinkangas P."/>
            <person name="Parkhill J."/>
            <person name="Rea M.C."/>
            <person name="O'Sullivan O."/>
            <person name="Ritari J."/>
            <person name="Douillard F.P."/>
            <person name="Paul Ross R."/>
            <person name="Yang R."/>
            <person name="Briner A.E."/>
            <person name="Felis G.E."/>
            <person name="de Vos W.M."/>
            <person name="Barrangou R."/>
            <person name="Klaenhammer T.R."/>
            <person name="Caufield P.W."/>
            <person name="Cui Y."/>
            <person name="Zhang H."/>
            <person name="O'Toole P.W."/>
        </authorList>
    </citation>
    <scope>NUCLEOTIDE SEQUENCE [LARGE SCALE GENOMIC DNA]</scope>
    <source>
        <strain evidence="2 3">DSM 14857</strain>
    </source>
</reference>
<dbReference type="OrthoDB" id="2447941at2"/>
<dbReference type="PATRIC" id="fig|1423815.3.peg.14"/>
<feature type="transmembrane region" description="Helical" evidence="1">
    <location>
        <begin position="55"/>
        <end position="77"/>
    </location>
</feature>
<keyword evidence="1" id="KW-0472">Membrane</keyword>
<sequence length="410" mass="47637">MNNLWRDRLRRHQLDQFKYLRLIFNDTFVLAFIVLLGALGFWYSNLLDTINSELWFGKIVVVAILFITVQAGHLATLMESPDSTFLLVREKQFYKYFQSAENYSRILPILLIAVVTFLLSPFAFQGAHISALSIVLLGLSAVIFKMVLLDIELLGLYGQHSIANINIKFASELIYLVVLLLSAYISAYIAPVVVLICWIVLMNRGQKWASEGQLQWQKAISDENQRMFRVKRFYNLFTDVPGVTSKIKRRKWLDFLFNSIKLNHKNTYLFMFARGVVRNNEYMGLFLRLTIVQIILLCLIDNFYVALIVEMLFIYLVGFQLKPYFKEVMQNLMQRLYPVSDKSKIADFTKISNVMLLVQWFVNIFAVVYKFGLSSNSLLINLGGLLVIVFLNYLYLPHQLKKYLVNGENI</sequence>
<feature type="transmembrane region" description="Helical" evidence="1">
    <location>
        <begin position="130"/>
        <end position="153"/>
    </location>
</feature>
<dbReference type="RefSeq" id="WP_010623738.1">
    <property type="nucleotide sequence ID" value="NZ_AZFA01000001.1"/>
</dbReference>
<evidence type="ECO:0000313" key="3">
    <source>
        <dbReference type="Proteomes" id="UP000051647"/>
    </source>
</evidence>
<dbReference type="GO" id="GO:0016020">
    <property type="term" value="C:membrane"/>
    <property type="evidence" value="ECO:0007669"/>
    <property type="project" value="InterPro"/>
</dbReference>
<protein>
    <submittedName>
        <fullName evidence="2">ABC transporter EcsB</fullName>
    </submittedName>
</protein>
<name>A0A0R1SGB4_9LACO</name>
<gene>
    <name evidence="2" type="ORF">FC27_GL000014</name>
</gene>
<dbReference type="Proteomes" id="UP000051647">
    <property type="component" value="Unassembled WGS sequence"/>
</dbReference>
<feature type="transmembrane region" description="Helical" evidence="1">
    <location>
        <begin position="173"/>
        <end position="201"/>
    </location>
</feature>
<keyword evidence="1" id="KW-0812">Transmembrane</keyword>
<feature type="transmembrane region" description="Helical" evidence="1">
    <location>
        <begin position="291"/>
        <end position="317"/>
    </location>
</feature>
<feature type="transmembrane region" description="Helical" evidence="1">
    <location>
        <begin position="354"/>
        <end position="372"/>
    </location>
</feature>
<feature type="transmembrane region" description="Helical" evidence="1">
    <location>
        <begin position="20"/>
        <end position="43"/>
    </location>
</feature>